<accession>A0AAN7APK8</accession>
<gene>
    <name evidence="2" type="ORF">QBC40DRAFT_268467</name>
</gene>
<evidence type="ECO:0000313" key="3">
    <source>
        <dbReference type="Proteomes" id="UP001303160"/>
    </source>
</evidence>
<organism evidence="2 3">
    <name type="scientific">Triangularia verruculosa</name>
    <dbReference type="NCBI Taxonomy" id="2587418"/>
    <lineage>
        <taxon>Eukaryota</taxon>
        <taxon>Fungi</taxon>
        <taxon>Dikarya</taxon>
        <taxon>Ascomycota</taxon>
        <taxon>Pezizomycotina</taxon>
        <taxon>Sordariomycetes</taxon>
        <taxon>Sordariomycetidae</taxon>
        <taxon>Sordariales</taxon>
        <taxon>Podosporaceae</taxon>
        <taxon>Triangularia</taxon>
    </lineage>
</organism>
<dbReference type="AlphaFoldDB" id="A0AAN7APK8"/>
<name>A0AAN7APK8_9PEZI</name>
<reference evidence="2" key="1">
    <citation type="journal article" date="2023" name="Mol. Phylogenet. Evol.">
        <title>Genome-scale phylogeny and comparative genomics of the fungal order Sordariales.</title>
        <authorList>
            <person name="Hensen N."/>
            <person name="Bonometti L."/>
            <person name="Westerberg I."/>
            <person name="Brannstrom I.O."/>
            <person name="Guillou S."/>
            <person name="Cros-Aarteil S."/>
            <person name="Calhoun S."/>
            <person name="Haridas S."/>
            <person name="Kuo A."/>
            <person name="Mondo S."/>
            <person name="Pangilinan J."/>
            <person name="Riley R."/>
            <person name="LaButti K."/>
            <person name="Andreopoulos B."/>
            <person name="Lipzen A."/>
            <person name="Chen C."/>
            <person name="Yan M."/>
            <person name="Daum C."/>
            <person name="Ng V."/>
            <person name="Clum A."/>
            <person name="Steindorff A."/>
            <person name="Ohm R.A."/>
            <person name="Martin F."/>
            <person name="Silar P."/>
            <person name="Natvig D.O."/>
            <person name="Lalanne C."/>
            <person name="Gautier V."/>
            <person name="Ament-Velasquez S.L."/>
            <person name="Kruys A."/>
            <person name="Hutchinson M.I."/>
            <person name="Powell A.J."/>
            <person name="Barry K."/>
            <person name="Miller A.N."/>
            <person name="Grigoriev I.V."/>
            <person name="Debuchy R."/>
            <person name="Gladieux P."/>
            <person name="Hiltunen Thoren M."/>
            <person name="Johannesson H."/>
        </authorList>
    </citation>
    <scope>NUCLEOTIDE SEQUENCE</scope>
    <source>
        <strain evidence="2">CBS 315.58</strain>
    </source>
</reference>
<reference evidence="2" key="2">
    <citation type="submission" date="2023-05" db="EMBL/GenBank/DDBJ databases">
        <authorList>
            <consortium name="Lawrence Berkeley National Laboratory"/>
            <person name="Steindorff A."/>
            <person name="Hensen N."/>
            <person name="Bonometti L."/>
            <person name="Westerberg I."/>
            <person name="Brannstrom I.O."/>
            <person name="Guillou S."/>
            <person name="Cros-Aarteil S."/>
            <person name="Calhoun S."/>
            <person name="Haridas S."/>
            <person name="Kuo A."/>
            <person name="Mondo S."/>
            <person name="Pangilinan J."/>
            <person name="Riley R."/>
            <person name="Labutti K."/>
            <person name="Andreopoulos B."/>
            <person name="Lipzen A."/>
            <person name="Chen C."/>
            <person name="Yanf M."/>
            <person name="Daum C."/>
            <person name="Ng V."/>
            <person name="Clum A."/>
            <person name="Ohm R."/>
            <person name="Martin F."/>
            <person name="Silar P."/>
            <person name="Natvig D."/>
            <person name="Lalanne C."/>
            <person name="Gautier V."/>
            <person name="Ament-Velasquez S.L."/>
            <person name="Kruys A."/>
            <person name="Hutchinson M.I."/>
            <person name="Powell A.J."/>
            <person name="Barry K."/>
            <person name="Miller A.N."/>
            <person name="Grigoriev I.V."/>
            <person name="Debuchy R."/>
            <person name="Gladieux P."/>
            <person name="Thoren M.H."/>
            <person name="Johannesson H."/>
        </authorList>
    </citation>
    <scope>NUCLEOTIDE SEQUENCE</scope>
    <source>
        <strain evidence="2">CBS 315.58</strain>
    </source>
</reference>
<dbReference type="EMBL" id="MU863984">
    <property type="protein sequence ID" value="KAK4196476.1"/>
    <property type="molecule type" value="Genomic_DNA"/>
</dbReference>
<keyword evidence="3" id="KW-1185">Reference proteome</keyword>
<evidence type="ECO:0000256" key="1">
    <source>
        <dbReference type="SAM" id="SignalP"/>
    </source>
</evidence>
<feature type="chain" id="PRO_5042895852" evidence="1">
    <location>
        <begin position="24"/>
        <end position="243"/>
    </location>
</feature>
<evidence type="ECO:0000313" key="2">
    <source>
        <dbReference type="EMBL" id="KAK4196476.1"/>
    </source>
</evidence>
<sequence length="243" mass="25652">MIASKVLAYLPLALCSLFGVSVASNHDSIGKRDSLLEERQGCRTSGWIPACPGLFKCVPPGAICCSDGITYVMPPRNCPNGQSALATATIVDPVPTITTIPAPTITTIDYIWYTFTYYYSYNYYYYYADATTTILYTTLYTTSTAVSLTATDAAAATSLYNQYTRTVVLATPTQTVTTVSATQTISVEPEPTTTTSFSASPSVNGTISLVLPTSTSSVVEAGAKRNGAVGGLLGLILGFAAML</sequence>
<protein>
    <submittedName>
        <fullName evidence="2">Uncharacterized protein</fullName>
    </submittedName>
</protein>
<feature type="signal peptide" evidence="1">
    <location>
        <begin position="1"/>
        <end position="23"/>
    </location>
</feature>
<keyword evidence="1" id="KW-0732">Signal</keyword>
<comment type="caution">
    <text evidence="2">The sequence shown here is derived from an EMBL/GenBank/DDBJ whole genome shotgun (WGS) entry which is preliminary data.</text>
</comment>
<dbReference type="Proteomes" id="UP001303160">
    <property type="component" value="Unassembled WGS sequence"/>
</dbReference>
<proteinExistence type="predicted"/>